<dbReference type="RefSeq" id="WP_213349839.1">
    <property type="nucleotide sequence ID" value="NZ_JAEDAM010000089.1"/>
</dbReference>
<organism evidence="2 3">
    <name type="scientific">Candidatus Vampirococcus lugosii</name>
    <dbReference type="NCBI Taxonomy" id="2789015"/>
    <lineage>
        <taxon>Bacteria</taxon>
        <taxon>Candidatus Absconditibacteriota</taxon>
        <taxon>Vampirococcus</taxon>
    </lineage>
</organism>
<dbReference type="EMBL" id="JAEDAM010000089">
    <property type="protein sequence ID" value="MBS8122409.1"/>
    <property type="molecule type" value="Genomic_DNA"/>
</dbReference>
<dbReference type="Gene3D" id="3.40.50.300">
    <property type="entry name" value="P-loop containing nucleotide triphosphate hydrolases"/>
    <property type="match status" value="2"/>
</dbReference>
<evidence type="ECO:0000256" key="1">
    <source>
        <dbReference type="SAM" id="Coils"/>
    </source>
</evidence>
<feature type="coiled-coil region" evidence="1">
    <location>
        <begin position="653"/>
        <end position="694"/>
    </location>
</feature>
<dbReference type="InterPro" id="IPR027417">
    <property type="entry name" value="P-loop_NTPase"/>
</dbReference>
<proteinExistence type="predicted"/>
<dbReference type="Proteomes" id="UP000680365">
    <property type="component" value="Unassembled WGS sequence"/>
</dbReference>
<feature type="coiled-coil region" evidence="1">
    <location>
        <begin position="392"/>
        <end position="484"/>
    </location>
</feature>
<evidence type="ECO:0000313" key="2">
    <source>
        <dbReference type="EMBL" id="MBS8122409.1"/>
    </source>
</evidence>
<sequence>MNIIAVSYYNIGPFFEQIISVIFKKGKYLINSSVGSGKSFLFFDSPLFALYKYSNRPILNKKSQKGFVKILFEIDGSLYFIHRIIKVTKSGGESVSSSLFCYQKNIDLVIQDIENNYNEIINYGVDFSDILSNFDFEQIQFKLEQELQKTLESLIVPRQVFLNTNFLMQEGNNIFDLTPIERINVFKNIFNLLGIDEAKEIVGTEKREIQLKLKIKKDTSHFDNKIRKYINLFLEHFNDEFKKQLCSENLQIISDLDFIKDKISIFDFDYKSIDINQISNIEKDLIEKKEYYQSLLANIKTYKSTINLLQNDYNNIIQNIENNENQIKKLKKKINSFDFSKIDKMIEEKQNLFKEQKNILQNIDFDIYAKYNYEINDIFQANNLLVELSYKGKDYRQNKKNYENDLEKLEIKYKELNDKLNDLEIKEGSRYYEIFKSKQKDLINDLNIKKNNIEFEIKSLGEKEKNLQDKLQDINLRLKSIGENIDNEMTFFCNKIEANCPYIDNIKKDTLLSKEKEQSQIQLQKNNIEEKIKNLDFESKIKDKNNELQKINYQIKDINDGKKEYFIDIFEKQEELIKNINNEIKNLDYENKKYKLQDQINQIDKKINKLAGFFNEIKWSIFKENYEKYIDIDNQIRKLDSQIFEIQKEQKSIQDSKEKIISIESTIHSLQEQKESISKKIQENTKSLEKLESKLGSLGYSKIEKQEKDLQQIKLYRGYIYDLLEDFKKEQIQINKLKYDEKILGDLYNIFSKEIMLIVLEDFLPQIEDIMNNYLSQVVDYQIKFQLERKSKEKLELEINILDNLGNRPVKSLSGGQRTILKLVWIMSIASLLRTKFLFLDETINNLDFESIGRVSSLLEDFVRSTDIKFYVVTHSKQIQQMDIWDANIAV</sequence>
<keyword evidence="1" id="KW-0175">Coiled coil</keyword>
<dbReference type="PANTHER" id="PTHR32114">
    <property type="entry name" value="ABC TRANSPORTER ABCH.3"/>
    <property type="match status" value="1"/>
</dbReference>
<feature type="coiled-coil region" evidence="1">
    <location>
        <begin position="292"/>
        <end position="362"/>
    </location>
</feature>
<dbReference type="SUPFAM" id="SSF52540">
    <property type="entry name" value="P-loop containing nucleoside triphosphate hydrolases"/>
    <property type="match status" value="2"/>
</dbReference>
<keyword evidence="3" id="KW-1185">Reference proteome</keyword>
<feature type="coiled-coil region" evidence="1">
    <location>
        <begin position="570"/>
        <end position="597"/>
    </location>
</feature>
<comment type="caution">
    <text evidence="2">The sequence shown here is derived from an EMBL/GenBank/DDBJ whole genome shotgun (WGS) entry which is preliminary data.</text>
</comment>
<dbReference type="PANTHER" id="PTHR32114:SF2">
    <property type="entry name" value="ABC TRANSPORTER ABCH.3"/>
    <property type="match status" value="1"/>
</dbReference>
<gene>
    <name evidence="2" type="ORF">VAMP_470n15</name>
</gene>
<name>A0ABS5QN50_9BACT</name>
<evidence type="ECO:0000313" key="3">
    <source>
        <dbReference type="Proteomes" id="UP000680365"/>
    </source>
</evidence>
<protein>
    <submittedName>
        <fullName evidence="2">Viral A-type inclusion protein</fullName>
    </submittedName>
</protein>
<accession>A0ABS5QN50</accession>
<reference evidence="2 3" key="1">
    <citation type="journal article" date="2021" name="Nat. Commun.">
        <title>Reductive evolution and unique predatory mode in the CPR bacterium Vampirococcus lugosii.</title>
        <authorList>
            <person name="Moreira D."/>
            <person name="Zivanovic Y."/>
            <person name="Lopez-Archilla A.I."/>
            <person name="Iniesto M."/>
            <person name="Lopez-Garcia P."/>
        </authorList>
    </citation>
    <scope>NUCLEOTIDE SEQUENCE [LARGE SCALE GENOMIC DNA]</scope>
    <source>
        <strain evidence="2">Chiprana</strain>
    </source>
</reference>